<name>A0A0F9N036_9ZZZZ</name>
<dbReference type="EMBL" id="LAZR01004154">
    <property type="protein sequence ID" value="KKN11264.1"/>
    <property type="molecule type" value="Genomic_DNA"/>
</dbReference>
<sequence>MMVRLYRISTNVLDKACGVVVYLGVTLPGGLAVLPPCEAVAAAF</sequence>
<comment type="caution">
    <text evidence="1">The sequence shown here is derived from an EMBL/GenBank/DDBJ whole genome shotgun (WGS) entry which is preliminary data.</text>
</comment>
<accession>A0A0F9N036</accession>
<gene>
    <name evidence="1" type="ORF">LCGC14_1028210</name>
</gene>
<dbReference type="AlphaFoldDB" id="A0A0F9N036"/>
<protein>
    <submittedName>
        <fullName evidence="1">Uncharacterized protein</fullName>
    </submittedName>
</protein>
<proteinExistence type="predicted"/>
<reference evidence="1" key="1">
    <citation type="journal article" date="2015" name="Nature">
        <title>Complex archaea that bridge the gap between prokaryotes and eukaryotes.</title>
        <authorList>
            <person name="Spang A."/>
            <person name="Saw J.H."/>
            <person name="Jorgensen S.L."/>
            <person name="Zaremba-Niedzwiedzka K."/>
            <person name="Martijn J."/>
            <person name="Lind A.E."/>
            <person name="van Eijk R."/>
            <person name="Schleper C."/>
            <person name="Guy L."/>
            <person name="Ettema T.J."/>
        </authorList>
    </citation>
    <scope>NUCLEOTIDE SEQUENCE</scope>
</reference>
<organism evidence="1">
    <name type="scientific">marine sediment metagenome</name>
    <dbReference type="NCBI Taxonomy" id="412755"/>
    <lineage>
        <taxon>unclassified sequences</taxon>
        <taxon>metagenomes</taxon>
        <taxon>ecological metagenomes</taxon>
    </lineage>
</organism>
<evidence type="ECO:0000313" key="1">
    <source>
        <dbReference type="EMBL" id="KKN11264.1"/>
    </source>
</evidence>